<dbReference type="PANTHER" id="PTHR31209">
    <property type="entry name" value="COFACTOR-INDEPENDENT PHOSPHOGLYCERATE MUTASE"/>
    <property type="match status" value="1"/>
</dbReference>
<dbReference type="InterPro" id="IPR006124">
    <property type="entry name" value="Metalloenzyme"/>
</dbReference>
<evidence type="ECO:0000313" key="8">
    <source>
        <dbReference type="EMBL" id="GIQ85534.1"/>
    </source>
</evidence>
<dbReference type="OrthoDB" id="113620at2759"/>
<evidence type="ECO:0000313" key="9">
    <source>
        <dbReference type="Proteomes" id="UP000265618"/>
    </source>
</evidence>
<comment type="caution">
    <text evidence="8">The sequence shown here is derived from an EMBL/GenBank/DDBJ whole genome shotgun (WGS) entry which is preliminary data.</text>
</comment>
<dbReference type="GO" id="GO:0006096">
    <property type="term" value="P:glycolytic process"/>
    <property type="evidence" value="ECO:0007669"/>
    <property type="project" value="UniProtKB-KW"/>
</dbReference>
<dbReference type="GO" id="GO:0046872">
    <property type="term" value="F:metal ion binding"/>
    <property type="evidence" value="ECO:0007669"/>
    <property type="project" value="InterPro"/>
</dbReference>
<proteinExistence type="inferred from homology"/>
<sequence>MRVLLVVLDGLGDCPHASLGGMTPLEAAHTPTLDSLARDGMCGVLDPVGVGVAPQSDSAHLAMLGYATQDHPGRGVLEALGVTGRDIPEGSLAFKCVFAHTDPSTALVHRRPLTEEGVSLPSRVGKPRERGKWDKKASSLACQDLCRVLNEATLTRDTRYSVKFTYDRDHRCVCVVENVLGEPGTLSSDISGTDPLYDGLPCLECTPTRTLSRHGVEDPTERAEHDTRLRTATLINDIHRRVQLQLAHSQYAPYINTVLFRAPSSPIKVDPFHVRNGYRLTAVCDTPVIAGVCRHIGVSTVVSQSHCWGSSACSLSTGLQHLVTPHTSPSPSSPASPSPSPSFPTPDQDPAVFVHIKDTDTVSHKQHVHGKKETLERIDTELSAALAVLSDPTWTDPGTPTAVIVTGDHSTPCAFGDHSNDTVPFLLSVVYGREREEGAAPSVPHPDLTPDSVSAFSEAACVSGCLGRVSGAQMQKLMGRLVNVY</sequence>
<name>A0A9K3D1F3_9EUKA</name>
<comment type="pathway">
    <text evidence="3">Carbohydrate degradation.</text>
</comment>
<reference evidence="8 9" key="1">
    <citation type="journal article" date="2018" name="PLoS ONE">
        <title>The draft genome of Kipferlia bialata reveals reductive genome evolution in fornicate parasites.</title>
        <authorList>
            <person name="Tanifuji G."/>
            <person name="Takabayashi S."/>
            <person name="Kume K."/>
            <person name="Takagi M."/>
            <person name="Nakayama T."/>
            <person name="Kamikawa R."/>
            <person name="Inagaki Y."/>
            <person name="Hashimoto T."/>
        </authorList>
    </citation>
    <scope>NUCLEOTIDE SEQUENCE [LARGE SCALE GENOMIC DNA]</scope>
    <source>
        <strain evidence="8">NY0173</strain>
    </source>
</reference>
<dbReference type="SUPFAM" id="SSF53649">
    <property type="entry name" value="Alkaline phosphatase-like"/>
    <property type="match status" value="1"/>
</dbReference>
<protein>
    <submittedName>
        <fullName evidence="8">2,3-bisphosphoglycerate-independent phosphoglycerate mutase</fullName>
    </submittedName>
</protein>
<evidence type="ECO:0000259" key="7">
    <source>
        <dbReference type="Pfam" id="PF01676"/>
    </source>
</evidence>
<dbReference type="Proteomes" id="UP000265618">
    <property type="component" value="Unassembled WGS sequence"/>
</dbReference>
<dbReference type="AlphaFoldDB" id="A0A9K3D1F3"/>
<evidence type="ECO:0000256" key="4">
    <source>
        <dbReference type="ARBA" id="ARBA00005524"/>
    </source>
</evidence>
<accession>A0A9K3D1F3</accession>
<comment type="catalytic activity">
    <reaction evidence="1">
        <text>(2R)-2-phosphoglycerate = (2R)-3-phosphoglycerate</text>
        <dbReference type="Rhea" id="RHEA:15901"/>
        <dbReference type="ChEBI" id="CHEBI:58272"/>
        <dbReference type="ChEBI" id="CHEBI:58289"/>
        <dbReference type="EC" id="5.4.2.12"/>
    </reaction>
</comment>
<dbReference type="Gene3D" id="3.40.720.10">
    <property type="entry name" value="Alkaline Phosphatase, subunit A"/>
    <property type="match status" value="2"/>
</dbReference>
<organism evidence="8 9">
    <name type="scientific">Kipferlia bialata</name>
    <dbReference type="NCBI Taxonomy" id="797122"/>
    <lineage>
        <taxon>Eukaryota</taxon>
        <taxon>Metamonada</taxon>
        <taxon>Carpediemonas-like organisms</taxon>
        <taxon>Kipferlia</taxon>
    </lineage>
</organism>
<feature type="region of interest" description="Disordered" evidence="6">
    <location>
        <begin position="323"/>
        <end position="350"/>
    </location>
</feature>
<dbReference type="GO" id="GO:0004619">
    <property type="term" value="F:phosphoglycerate mutase activity"/>
    <property type="evidence" value="ECO:0007669"/>
    <property type="project" value="UniProtKB-EC"/>
</dbReference>
<dbReference type="Pfam" id="PF10143">
    <property type="entry name" value="PhosphMutase"/>
    <property type="match status" value="1"/>
</dbReference>
<evidence type="ECO:0000256" key="5">
    <source>
        <dbReference type="ARBA" id="ARBA00023152"/>
    </source>
</evidence>
<feature type="compositionally biased region" description="Pro residues" evidence="6">
    <location>
        <begin position="331"/>
        <end position="344"/>
    </location>
</feature>
<keyword evidence="5" id="KW-0324">Glycolysis</keyword>
<feature type="domain" description="Metalloenzyme" evidence="7">
    <location>
        <begin position="1"/>
        <end position="300"/>
    </location>
</feature>
<evidence type="ECO:0000256" key="2">
    <source>
        <dbReference type="ARBA" id="ARBA00002315"/>
    </source>
</evidence>
<evidence type="ECO:0000256" key="3">
    <source>
        <dbReference type="ARBA" id="ARBA00004921"/>
    </source>
</evidence>
<dbReference type="PANTHER" id="PTHR31209:SF0">
    <property type="entry name" value="METALLOENZYME DOMAIN-CONTAINING PROTEIN"/>
    <property type="match status" value="1"/>
</dbReference>
<dbReference type="InterPro" id="IPR017850">
    <property type="entry name" value="Alkaline_phosphatase_core_sf"/>
</dbReference>
<dbReference type="EMBL" id="BDIP01001994">
    <property type="protein sequence ID" value="GIQ85534.1"/>
    <property type="molecule type" value="Genomic_DNA"/>
</dbReference>
<evidence type="ECO:0000256" key="1">
    <source>
        <dbReference type="ARBA" id="ARBA00000370"/>
    </source>
</evidence>
<dbReference type="Pfam" id="PF01676">
    <property type="entry name" value="Metalloenzyme"/>
    <property type="match status" value="2"/>
</dbReference>
<comment type="function">
    <text evidence="2">Catalyzes the interconversion of 2-phosphoglycerate and 3-phosphoglycerate.</text>
</comment>
<evidence type="ECO:0000256" key="6">
    <source>
        <dbReference type="SAM" id="MobiDB-lite"/>
    </source>
</evidence>
<keyword evidence="9" id="KW-1185">Reference proteome</keyword>
<gene>
    <name evidence="8" type="ORF">KIPB_007217</name>
</gene>
<comment type="similarity">
    <text evidence="4">Belongs to the BPG-independent phosphoglycerate mutase family. A-PGAM subfamily.</text>
</comment>
<dbReference type="InterPro" id="IPR004456">
    <property type="entry name" value="Pglycerate_mutase_ApgM"/>
</dbReference>
<feature type="domain" description="Metalloenzyme" evidence="7">
    <location>
        <begin position="351"/>
        <end position="477"/>
    </location>
</feature>